<feature type="compositionally biased region" description="Polar residues" evidence="1">
    <location>
        <begin position="115"/>
        <end position="125"/>
    </location>
</feature>
<feature type="region of interest" description="Disordered" evidence="1">
    <location>
        <begin position="202"/>
        <end position="221"/>
    </location>
</feature>
<feature type="compositionally biased region" description="Basic and acidic residues" evidence="1">
    <location>
        <begin position="1"/>
        <end position="10"/>
    </location>
</feature>
<feature type="compositionally biased region" description="Polar residues" evidence="1">
    <location>
        <begin position="744"/>
        <end position="758"/>
    </location>
</feature>
<evidence type="ECO:0000313" key="2">
    <source>
        <dbReference type="EMBL" id="GFS09209.1"/>
    </source>
</evidence>
<feature type="compositionally biased region" description="Basic and acidic residues" evidence="1">
    <location>
        <begin position="325"/>
        <end position="342"/>
    </location>
</feature>
<feature type="region of interest" description="Disordered" evidence="1">
    <location>
        <begin position="1"/>
        <end position="57"/>
    </location>
</feature>
<keyword evidence="3" id="KW-1185">Reference proteome</keyword>
<feature type="region of interest" description="Disordered" evidence="1">
    <location>
        <begin position="640"/>
        <end position="659"/>
    </location>
</feature>
<comment type="caution">
    <text evidence="2">The sequence shown here is derived from an EMBL/GenBank/DDBJ whole genome shotgun (WGS) entry which is preliminary data.</text>
</comment>
<feature type="compositionally biased region" description="Polar residues" evidence="1">
    <location>
        <begin position="883"/>
        <end position="892"/>
    </location>
</feature>
<feature type="compositionally biased region" description="Basic and acidic residues" evidence="1">
    <location>
        <begin position="640"/>
        <end position="649"/>
    </location>
</feature>
<dbReference type="EMBL" id="BMAT01006261">
    <property type="protein sequence ID" value="GFS09209.1"/>
    <property type="molecule type" value="Genomic_DNA"/>
</dbReference>
<accession>A0AAV4IG71</accession>
<evidence type="ECO:0000313" key="3">
    <source>
        <dbReference type="Proteomes" id="UP000762676"/>
    </source>
</evidence>
<feature type="compositionally biased region" description="Low complexity" evidence="1">
    <location>
        <begin position="941"/>
        <end position="957"/>
    </location>
</feature>
<dbReference type="Proteomes" id="UP000762676">
    <property type="component" value="Unassembled WGS sequence"/>
</dbReference>
<feature type="compositionally biased region" description="Polar residues" evidence="1">
    <location>
        <begin position="271"/>
        <end position="295"/>
    </location>
</feature>
<evidence type="ECO:0000256" key="1">
    <source>
        <dbReference type="SAM" id="MobiDB-lite"/>
    </source>
</evidence>
<feature type="compositionally biased region" description="Low complexity" evidence="1">
    <location>
        <begin position="689"/>
        <end position="702"/>
    </location>
</feature>
<sequence length="1089" mass="118922">MERDSDKADTQDPSMSTHNSLNNLLHQNVQPAYFKHQDDEARSLNSSDEDSDLEHELEADRLLLGGETRAQVYARGPCGFVPKGDYSPDRGRQVYAETPRFDLVSPYKRLRLDDLTQSSMESSQAAGEGEAHSLLQSCDDDFNDDEDDVGSACRSLDGHAVVKDDRGPCLDDLAAFNPSDTQRIVGTNNIDTQSVENVSQPEIFPEQHSKPITVSQNKATGKKKKSFFTNLFGKSTWRSRDPTKPDHKHKMPLKDVRNIAWSHIQQHQDETTFTSGSGTVPKTPSDSKNSSSLASVTTMLTPQEMRASIPYIDELCMEEDPFMSADEREFPPPPAVDKDKRSSVSTRATASSRVWDSGSVELYCPDYQTLETRQICMEPNRGKTRVTDDLICNNPDTEKESLDVNVYDEIAGDEDVEDFEEDGDLHQKSNSENRAQSFAAAQIITTMTAGNSNKSVSTTNIDQDVSSVSAKSAKSVGTSCVNIPATLQASGGLENLHNIAAPSECSAFTAQTYGTLTSDDISGVYDSVDTASEAEDGEHIQTYGTNDSGKTDGIGVDSNIIKTNSSSSSRSTVHLDTNGCNKSNFHIGTSSITEVNKSNTAVSKVTMSSGVSTQGLWEEHEITSVSRYISEQELPAKSRSFESAFEKKPSSAGSLHQHTRSLSMQHLPNYNQHYYPQKLQSQHHDRFHPPSSTASSSKTHGSNPHLPVTTFPYHPLDVVVEQPSPKDDEDLELPSGASAKDFNKATSVSQRKTSSGVSENPHFTKPPNFLSTRKSGMEPLSEDIENMLFPKNSDTQLSSGNPCFVLSPENPDYQTQAMRRGAPESTEAHYPYCLDEQQQRQRFHSEDDLQQYLHQVEVQNYLQQHQELAQLHQDIENAGPGAVNSSSGSKPSTLELRHLHPQPHSTGSLLSHQSSNASQNSAGSHKQSTSTGSLRRTKKASSSSGSLKQHSSGSLHSVQGRSVSSGQAHHSQQHVHWSSGSVHHQSRTSSQGSTDRSNQGASTSKKAVLQSSGRTVKNEFCTSTVVLNVRQLDTGTRRLTVSADQPVRVPPGPVPGTVAAQVRQLDTGLLAQVLTGQPSQLTSPVRVSH</sequence>
<feature type="region of interest" description="Disordered" evidence="1">
    <location>
        <begin position="679"/>
        <end position="775"/>
    </location>
</feature>
<organism evidence="2 3">
    <name type="scientific">Elysia marginata</name>
    <dbReference type="NCBI Taxonomy" id="1093978"/>
    <lineage>
        <taxon>Eukaryota</taxon>
        <taxon>Metazoa</taxon>
        <taxon>Spiralia</taxon>
        <taxon>Lophotrochozoa</taxon>
        <taxon>Mollusca</taxon>
        <taxon>Gastropoda</taxon>
        <taxon>Heterobranchia</taxon>
        <taxon>Euthyneura</taxon>
        <taxon>Panpulmonata</taxon>
        <taxon>Sacoglossa</taxon>
        <taxon>Placobranchoidea</taxon>
        <taxon>Plakobranchidae</taxon>
        <taxon>Elysia</taxon>
    </lineage>
</organism>
<feature type="region of interest" description="Disordered" evidence="1">
    <location>
        <begin position="267"/>
        <end position="295"/>
    </location>
</feature>
<feature type="region of interest" description="Disordered" evidence="1">
    <location>
        <begin position="115"/>
        <end position="141"/>
    </location>
</feature>
<protein>
    <submittedName>
        <fullName evidence="2">Uncharacterized protein</fullName>
    </submittedName>
</protein>
<feature type="region of interest" description="Disordered" evidence="1">
    <location>
        <begin position="877"/>
        <end position="1014"/>
    </location>
</feature>
<feature type="compositionally biased region" description="Polar residues" evidence="1">
    <location>
        <begin position="959"/>
        <end position="1014"/>
    </location>
</feature>
<feature type="compositionally biased region" description="Low complexity" evidence="1">
    <location>
        <begin position="907"/>
        <end position="925"/>
    </location>
</feature>
<feature type="compositionally biased region" description="Polar residues" evidence="1">
    <location>
        <begin position="11"/>
        <end position="30"/>
    </location>
</feature>
<feature type="compositionally biased region" description="Polar residues" evidence="1">
    <location>
        <begin position="210"/>
        <end position="219"/>
    </location>
</feature>
<name>A0AAV4IG71_9GAST</name>
<dbReference type="AlphaFoldDB" id="A0AAV4IG71"/>
<reference evidence="2 3" key="1">
    <citation type="journal article" date="2021" name="Elife">
        <title>Chloroplast acquisition without the gene transfer in kleptoplastic sea slugs, Plakobranchus ocellatus.</title>
        <authorList>
            <person name="Maeda T."/>
            <person name="Takahashi S."/>
            <person name="Yoshida T."/>
            <person name="Shimamura S."/>
            <person name="Takaki Y."/>
            <person name="Nagai Y."/>
            <person name="Toyoda A."/>
            <person name="Suzuki Y."/>
            <person name="Arimoto A."/>
            <person name="Ishii H."/>
            <person name="Satoh N."/>
            <person name="Nishiyama T."/>
            <person name="Hasebe M."/>
            <person name="Maruyama T."/>
            <person name="Minagawa J."/>
            <person name="Obokata J."/>
            <person name="Shigenobu S."/>
        </authorList>
    </citation>
    <scope>NUCLEOTIDE SEQUENCE [LARGE SCALE GENOMIC DNA]</scope>
</reference>
<proteinExistence type="predicted"/>
<feature type="region of interest" description="Disordered" evidence="1">
    <location>
        <begin position="324"/>
        <end position="349"/>
    </location>
</feature>
<gene>
    <name evidence="2" type="ORF">ElyMa_003032600</name>
</gene>